<dbReference type="Proteomes" id="UP000694380">
    <property type="component" value="Unplaced"/>
</dbReference>
<evidence type="ECO:0000313" key="1">
    <source>
        <dbReference type="Ensembl" id="ENSCPBP00000015794.1"/>
    </source>
</evidence>
<sequence length="71" mass="7962">MASSLPRSNHYICQSTLNFLLIGLSTHPSALLTVYWPRREGHKGGSPTWEKEARGDTRHSAVFPIGRRDCP</sequence>
<protein>
    <submittedName>
        <fullName evidence="1">Uncharacterized protein</fullName>
    </submittedName>
</protein>
<dbReference type="Ensembl" id="ENSCPBT00000018696.1">
    <property type="protein sequence ID" value="ENSCPBP00000015794.1"/>
    <property type="gene ID" value="ENSCPBG00000011666.1"/>
</dbReference>
<dbReference type="AlphaFoldDB" id="A0A8C3HC55"/>
<name>A0A8C3HC55_CHRPI</name>
<keyword evidence="2" id="KW-1185">Reference proteome</keyword>
<reference evidence="1" key="1">
    <citation type="submission" date="2025-08" db="UniProtKB">
        <authorList>
            <consortium name="Ensembl"/>
        </authorList>
    </citation>
    <scope>IDENTIFICATION</scope>
</reference>
<evidence type="ECO:0000313" key="2">
    <source>
        <dbReference type="Proteomes" id="UP000694380"/>
    </source>
</evidence>
<proteinExistence type="predicted"/>
<accession>A0A8C3HC55</accession>
<organism evidence="1 2">
    <name type="scientific">Chrysemys picta bellii</name>
    <name type="common">Western painted turtle</name>
    <name type="synonym">Emys bellii</name>
    <dbReference type="NCBI Taxonomy" id="8478"/>
    <lineage>
        <taxon>Eukaryota</taxon>
        <taxon>Metazoa</taxon>
        <taxon>Chordata</taxon>
        <taxon>Craniata</taxon>
        <taxon>Vertebrata</taxon>
        <taxon>Euteleostomi</taxon>
        <taxon>Archelosauria</taxon>
        <taxon>Testudinata</taxon>
        <taxon>Testudines</taxon>
        <taxon>Cryptodira</taxon>
        <taxon>Durocryptodira</taxon>
        <taxon>Testudinoidea</taxon>
        <taxon>Emydidae</taxon>
        <taxon>Chrysemys</taxon>
    </lineage>
</organism>
<reference evidence="1" key="2">
    <citation type="submission" date="2025-09" db="UniProtKB">
        <authorList>
            <consortium name="Ensembl"/>
        </authorList>
    </citation>
    <scope>IDENTIFICATION</scope>
</reference>